<feature type="transmembrane region" description="Helical" evidence="9">
    <location>
        <begin position="47"/>
        <end position="66"/>
    </location>
</feature>
<keyword evidence="8 9" id="KW-0472">Membrane</keyword>
<dbReference type="NCBIfam" id="TIGR02141">
    <property type="entry name" value="modB_ABC"/>
    <property type="match status" value="1"/>
</dbReference>
<dbReference type="GO" id="GO:0005886">
    <property type="term" value="C:plasma membrane"/>
    <property type="evidence" value="ECO:0007669"/>
    <property type="project" value="UniProtKB-SubCell"/>
</dbReference>
<gene>
    <name evidence="12" type="ORF">A2042_05620</name>
</gene>
<dbReference type="AlphaFoldDB" id="A0A1F7RIG3"/>
<feature type="transmembrane region" description="Helical" evidence="9">
    <location>
        <begin position="15"/>
        <end position="35"/>
    </location>
</feature>
<dbReference type="PANTHER" id="PTHR30183:SF3">
    <property type="entry name" value="MOLYBDENUM TRANSPORT SYSTEM PERMEASE PROTEIN MODB"/>
    <property type="match status" value="1"/>
</dbReference>
<comment type="similarity">
    <text evidence="2 10">Belongs to the binding-protein-dependent transport system permease family. CysTW subfamily.</text>
</comment>
<evidence type="ECO:0000256" key="3">
    <source>
        <dbReference type="ARBA" id="ARBA00022448"/>
    </source>
</evidence>
<dbReference type="Pfam" id="PF00528">
    <property type="entry name" value="BPD_transp_1"/>
    <property type="match status" value="1"/>
</dbReference>
<protein>
    <recommendedName>
        <fullName evidence="10">Molybdenum transport system permease</fullName>
    </recommendedName>
</protein>
<keyword evidence="5 10" id="KW-0500">Molybdenum</keyword>
<sequence>MERIDLFPLYLSIKVSVIATAISFFIGLAIAWVMAKKEFVGKNFLDALVMQPLIIPPTVLGYYLLVMLGRTSPLGRFLEDSLGLPIVFTWKGAVVAAAVASMPLFIKPARSAIESVDSHIENAARLLGKSELKVFTSITFPLAKRGILTGGVMAFARAMGDFGTTLMVAGNIPGKTQTASIAIYDAVQANNTFLANILVLIITIFSISVLFWVNKFTKGKY</sequence>
<evidence type="ECO:0000256" key="5">
    <source>
        <dbReference type="ARBA" id="ARBA00022505"/>
    </source>
</evidence>
<dbReference type="Gene3D" id="1.10.3720.10">
    <property type="entry name" value="MetI-like"/>
    <property type="match status" value="1"/>
</dbReference>
<organism evidence="12 13">
    <name type="scientific">Candidatus Schekmanbacteria bacterium GWA2_38_11</name>
    <dbReference type="NCBI Taxonomy" id="1817876"/>
    <lineage>
        <taxon>Bacteria</taxon>
        <taxon>Candidatus Schekmaniibacteriota</taxon>
    </lineage>
</organism>
<evidence type="ECO:0000256" key="7">
    <source>
        <dbReference type="ARBA" id="ARBA00022989"/>
    </source>
</evidence>
<evidence type="ECO:0000256" key="1">
    <source>
        <dbReference type="ARBA" id="ARBA00004651"/>
    </source>
</evidence>
<feature type="transmembrane region" description="Helical" evidence="9">
    <location>
        <begin position="86"/>
        <end position="106"/>
    </location>
</feature>
<comment type="function">
    <text evidence="10">Part of the binding-protein-dependent transport system for molybdenum; probably responsible for the translocation of the substrate across the membrane.</text>
</comment>
<evidence type="ECO:0000256" key="2">
    <source>
        <dbReference type="ARBA" id="ARBA00007069"/>
    </source>
</evidence>
<dbReference type="GO" id="GO:0015098">
    <property type="term" value="F:molybdate ion transmembrane transporter activity"/>
    <property type="evidence" value="ECO:0007669"/>
    <property type="project" value="UniProtKB-UniRule"/>
</dbReference>
<dbReference type="CDD" id="cd06261">
    <property type="entry name" value="TM_PBP2"/>
    <property type="match status" value="1"/>
</dbReference>
<evidence type="ECO:0000256" key="6">
    <source>
        <dbReference type="ARBA" id="ARBA00022692"/>
    </source>
</evidence>
<evidence type="ECO:0000256" key="4">
    <source>
        <dbReference type="ARBA" id="ARBA00022475"/>
    </source>
</evidence>
<evidence type="ECO:0000256" key="9">
    <source>
        <dbReference type="RuleBase" id="RU363032"/>
    </source>
</evidence>
<dbReference type="Proteomes" id="UP000178526">
    <property type="component" value="Unassembled WGS sequence"/>
</dbReference>
<proteinExistence type="inferred from homology"/>
<accession>A0A1F7RIG3</accession>
<keyword evidence="6 9" id="KW-0812">Transmembrane</keyword>
<evidence type="ECO:0000259" key="11">
    <source>
        <dbReference type="PROSITE" id="PS50928"/>
    </source>
</evidence>
<dbReference type="SUPFAM" id="SSF161098">
    <property type="entry name" value="MetI-like"/>
    <property type="match status" value="1"/>
</dbReference>
<dbReference type="InterPro" id="IPR000515">
    <property type="entry name" value="MetI-like"/>
</dbReference>
<evidence type="ECO:0000313" key="12">
    <source>
        <dbReference type="EMBL" id="OGL41366.1"/>
    </source>
</evidence>
<keyword evidence="4 10" id="KW-1003">Cell membrane</keyword>
<dbReference type="InterPro" id="IPR011867">
    <property type="entry name" value="ModB_ABC"/>
</dbReference>
<evidence type="ECO:0000256" key="10">
    <source>
        <dbReference type="RuleBase" id="RU365097"/>
    </source>
</evidence>
<keyword evidence="7 9" id="KW-1133">Transmembrane helix</keyword>
<comment type="caution">
    <text evidence="10">Lacks conserved residue(s) required for the propagation of feature annotation.</text>
</comment>
<evidence type="ECO:0000256" key="8">
    <source>
        <dbReference type="ARBA" id="ARBA00023136"/>
    </source>
</evidence>
<feature type="transmembrane region" description="Helical" evidence="9">
    <location>
        <begin position="193"/>
        <end position="213"/>
    </location>
</feature>
<name>A0A1F7RIG3_9BACT</name>
<feature type="domain" description="ABC transmembrane type-1" evidence="11">
    <location>
        <begin position="9"/>
        <end position="211"/>
    </location>
</feature>
<dbReference type="EMBL" id="MGDB01000072">
    <property type="protein sequence ID" value="OGL41366.1"/>
    <property type="molecule type" value="Genomic_DNA"/>
</dbReference>
<dbReference type="InterPro" id="IPR035906">
    <property type="entry name" value="MetI-like_sf"/>
</dbReference>
<reference evidence="12 13" key="1">
    <citation type="journal article" date="2016" name="Nat. Commun.">
        <title>Thousands of microbial genomes shed light on interconnected biogeochemical processes in an aquifer system.</title>
        <authorList>
            <person name="Anantharaman K."/>
            <person name="Brown C.T."/>
            <person name="Hug L.A."/>
            <person name="Sharon I."/>
            <person name="Castelle C.J."/>
            <person name="Probst A.J."/>
            <person name="Thomas B.C."/>
            <person name="Singh A."/>
            <person name="Wilkins M.J."/>
            <person name="Karaoz U."/>
            <person name="Brodie E.L."/>
            <person name="Williams K.H."/>
            <person name="Hubbard S.S."/>
            <person name="Banfield J.F."/>
        </authorList>
    </citation>
    <scope>NUCLEOTIDE SEQUENCE [LARGE SCALE GENOMIC DNA]</scope>
</reference>
<comment type="subcellular location">
    <subcellularLocation>
        <location evidence="1 9">Cell membrane</location>
        <topology evidence="1 9">Multi-pass membrane protein</topology>
    </subcellularLocation>
</comment>
<dbReference type="PANTHER" id="PTHR30183">
    <property type="entry name" value="MOLYBDENUM TRANSPORT SYSTEM PERMEASE PROTEIN MODB"/>
    <property type="match status" value="1"/>
</dbReference>
<dbReference type="PROSITE" id="PS50928">
    <property type="entry name" value="ABC_TM1"/>
    <property type="match status" value="1"/>
</dbReference>
<evidence type="ECO:0000313" key="13">
    <source>
        <dbReference type="Proteomes" id="UP000178526"/>
    </source>
</evidence>
<keyword evidence="3 9" id="KW-0813">Transport</keyword>
<comment type="caution">
    <text evidence="12">The sequence shown here is derived from an EMBL/GenBank/DDBJ whole genome shotgun (WGS) entry which is preliminary data.</text>
</comment>